<dbReference type="InterPro" id="IPR036640">
    <property type="entry name" value="ABC1_TM_sf"/>
</dbReference>
<keyword evidence="4" id="KW-0547">Nucleotide-binding</keyword>
<dbReference type="FunFam" id="3.40.50.300:FF:000218">
    <property type="entry name" value="Multidrug ABC transporter ATP-binding protein"/>
    <property type="match status" value="1"/>
</dbReference>
<evidence type="ECO:0000259" key="10">
    <source>
        <dbReference type="PROSITE" id="PS50893"/>
    </source>
</evidence>
<evidence type="ECO:0000259" key="11">
    <source>
        <dbReference type="PROSITE" id="PS50929"/>
    </source>
</evidence>
<dbReference type="GO" id="GO:0015421">
    <property type="term" value="F:ABC-type oligopeptide transporter activity"/>
    <property type="evidence" value="ECO:0007669"/>
    <property type="project" value="TreeGrafter"/>
</dbReference>
<evidence type="ECO:0000256" key="1">
    <source>
        <dbReference type="ARBA" id="ARBA00004651"/>
    </source>
</evidence>
<evidence type="ECO:0000256" key="4">
    <source>
        <dbReference type="ARBA" id="ARBA00022741"/>
    </source>
</evidence>
<dbReference type="PROSITE" id="PS50929">
    <property type="entry name" value="ABC_TM1F"/>
    <property type="match status" value="1"/>
</dbReference>
<comment type="subcellular location">
    <subcellularLocation>
        <location evidence="1">Cell membrane</location>
        <topology evidence="1">Multi-pass membrane protein</topology>
    </subcellularLocation>
</comment>
<feature type="transmembrane region" description="Helical" evidence="9">
    <location>
        <begin position="155"/>
        <end position="178"/>
    </location>
</feature>
<dbReference type="EMBL" id="JZEX01000006">
    <property type="protein sequence ID" value="KKB13798.1"/>
    <property type="molecule type" value="Genomic_DNA"/>
</dbReference>
<feature type="transmembrane region" description="Helical" evidence="9">
    <location>
        <begin position="272"/>
        <end position="292"/>
    </location>
</feature>
<dbReference type="OrthoDB" id="9804259at2"/>
<dbReference type="Pfam" id="PF00005">
    <property type="entry name" value="ABC_tran"/>
    <property type="match status" value="1"/>
</dbReference>
<dbReference type="Gene3D" id="1.20.1560.10">
    <property type="entry name" value="ABC transporter type 1, transmembrane domain"/>
    <property type="match status" value="1"/>
</dbReference>
<proteinExistence type="inferred from homology"/>
<dbReference type="PANTHER" id="PTHR43394">
    <property type="entry name" value="ATP-DEPENDENT PERMEASE MDL1, MITOCHONDRIAL"/>
    <property type="match status" value="1"/>
</dbReference>
<sequence>MLRRYQTLVDPYVGYDGKTPSADVWRFILENLRPFRLPIAASLALAVVGAAIEVWLIGYAGRLVDMLAASSPERLWADHGMELVVVAAVVLLARPLAGVARESFDDIAFRPNAVTLFRWRSHRHLLAQSVGWFQNDFAGRIAGRVTEIGNAATNVIYALVHTLSFVVIYVLGSIWLMASIDLRLLVPMLVWLGLYLVLMAYIVPRLRVASERMEAANTGLSGMLVDTYSNIGIVKLFGGEKADDRDSRERLEEVRQAFFAVQRLEVTTNGSMLFLGSLLIVGLVGYGIVLWQGGQAPLGLVAAALALSFRITGMAEWLLDAVSGLFNAIGATREHLKTIAQPIAIPDAPDARPLVVSRGAIRFADVSHHYGKGRGGLDRVSLIVAPGEKVGLVGRSGAGKSTLVNLLLRFFEAEAGRIEIDGQDIRAVTQASLRRHIAMVTQDVSLLHRSVRDNIALGRLDTSFERIEAAAAKAHADAFIPMLRDESGRNGYKAHVGERGVKLSGGQRQRIALARAILKDAPILILDEATSALDSEVEAAIQDTLYGVMEGKTVIAIAHRLSTIARMDRIVVLDEGRIVEEGAHAALLAQGGLYARLWARQSGGFIGIDTVD</sequence>
<evidence type="ECO:0000313" key="13">
    <source>
        <dbReference type="Proteomes" id="UP000033632"/>
    </source>
</evidence>
<evidence type="ECO:0000256" key="6">
    <source>
        <dbReference type="ARBA" id="ARBA00022989"/>
    </source>
</evidence>
<dbReference type="GO" id="GO:0016887">
    <property type="term" value="F:ATP hydrolysis activity"/>
    <property type="evidence" value="ECO:0007669"/>
    <property type="project" value="InterPro"/>
</dbReference>
<comment type="similarity">
    <text evidence="2">Belongs to the ABC transporter superfamily.</text>
</comment>
<evidence type="ECO:0000313" key="12">
    <source>
        <dbReference type="EMBL" id="KKB13798.1"/>
    </source>
</evidence>
<feature type="domain" description="ABC transporter" evidence="10">
    <location>
        <begin position="361"/>
        <end position="600"/>
    </location>
</feature>
<dbReference type="Pfam" id="PF00664">
    <property type="entry name" value="ABC_membrane"/>
    <property type="match status" value="1"/>
</dbReference>
<dbReference type="STRING" id="443610.VE25_00070"/>
<dbReference type="InterPro" id="IPR003439">
    <property type="entry name" value="ABC_transporter-like_ATP-bd"/>
</dbReference>
<name>A0A0F5FY90_9HYPH</name>
<organism evidence="12 13">
    <name type="scientific">Devosia geojensis</name>
    <dbReference type="NCBI Taxonomy" id="443610"/>
    <lineage>
        <taxon>Bacteria</taxon>
        <taxon>Pseudomonadati</taxon>
        <taxon>Pseudomonadota</taxon>
        <taxon>Alphaproteobacteria</taxon>
        <taxon>Hyphomicrobiales</taxon>
        <taxon>Devosiaceae</taxon>
        <taxon>Devosia</taxon>
    </lineage>
</organism>
<dbReference type="PANTHER" id="PTHR43394:SF1">
    <property type="entry name" value="ATP-BINDING CASSETTE SUB-FAMILY B MEMBER 10, MITOCHONDRIAL"/>
    <property type="match status" value="1"/>
</dbReference>
<comment type="caution">
    <text evidence="12">The sequence shown here is derived from an EMBL/GenBank/DDBJ whole genome shotgun (WGS) entry which is preliminary data.</text>
</comment>
<dbReference type="InterPro" id="IPR003593">
    <property type="entry name" value="AAA+_ATPase"/>
</dbReference>
<feature type="transmembrane region" description="Helical" evidence="9">
    <location>
        <begin position="184"/>
        <end position="203"/>
    </location>
</feature>
<dbReference type="SUPFAM" id="SSF52540">
    <property type="entry name" value="P-loop containing nucleoside triphosphate hydrolases"/>
    <property type="match status" value="1"/>
</dbReference>
<dbReference type="GO" id="GO:0005886">
    <property type="term" value="C:plasma membrane"/>
    <property type="evidence" value="ECO:0007669"/>
    <property type="project" value="UniProtKB-SubCell"/>
</dbReference>
<reference evidence="12 13" key="1">
    <citation type="submission" date="2015-03" db="EMBL/GenBank/DDBJ databases">
        <authorList>
            <person name="Hassan Y.I."/>
            <person name="Lepp D."/>
            <person name="Li X.-Z."/>
            <person name="Zhou T."/>
        </authorList>
    </citation>
    <scope>NUCLEOTIDE SEQUENCE [LARGE SCALE GENOMIC DNA]</scope>
    <source>
        <strain evidence="12 13">BD-c194</strain>
    </source>
</reference>
<dbReference type="AlphaFoldDB" id="A0A0F5FY90"/>
<gene>
    <name evidence="12" type="ORF">VE25_00070</name>
</gene>
<keyword evidence="3 9" id="KW-0812">Transmembrane</keyword>
<dbReference type="InterPro" id="IPR017871">
    <property type="entry name" value="ABC_transporter-like_CS"/>
</dbReference>
<evidence type="ECO:0000256" key="2">
    <source>
        <dbReference type="ARBA" id="ARBA00005417"/>
    </source>
</evidence>
<feature type="domain" description="ABC transmembrane type-1" evidence="11">
    <location>
        <begin position="40"/>
        <end position="327"/>
    </location>
</feature>
<keyword evidence="5" id="KW-0067">ATP-binding</keyword>
<evidence type="ECO:0000256" key="9">
    <source>
        <dbReference type="SAM" id="Phobius"/>
    </source>
</evidence>
<protein>
    <submittedName>
        <fullName evidence="12">ABC transporter</fullName>
    </submittedName>
</protein>
<comment type="function">
    <text evidence="8">Part of an ABC transporter complex. Transmembrane domains (TMD) form a pore in the inner membrane and the ATP-binding domain (NBD) is responsible for energy generation.</text>
</comment>
<accession>A0A0F5FY90</accession>
<dbReference type="InterPro" id="IPR039421">
    <property type="entry name" value="Type_1_exporter"/>
</dbReference>
<dbReference type="Gene3D" id="3.40.50.300">
    <property type="entry name" value="P-loop containing nucleotide triphosphate hydrolases"/>
    <property type="match status" value="1"/>
</dbReference>
<keyword evidence="6 9" id="KW-1133">Transmembrane helix</keyword>
<keyword evidence="7 9" id="KW-0472">Membrane</keyword>
<evidence type="ECO:0000256" key="8">
    <source>
        <dbReference type="ARBA" id="ARBA00024725"/>
    </source>
</evidence>
<evidence type="ECO:0000256" key="3">
    <source>
        <dbReference type="ARBA" id="ARBA00022692"/>
    </source>
</evidence>
<dbReference type="PATRIC" id="fig|443610.3.peg.3955"/>
<dbReference type="PROSITE" id="PS00211">
    <property type="entry name" value="ABC_TRANSPORTER_1"/>
    <property type="match status" value="1"/>
</dbReference>
<evidence type="ECO:0000256" key="5">
    <source>
        <dbReference type="ARBA" id="ARBA00022840"/>
    </source>
</evidence>
<dbReference type="Proteomes" id="UP000033632">
    <property type="component" value="Unassembled WGS sequence"/>
</dbReference>
<dbReference type="RefSeq" id="WP_046106534.1">
    <property type="nucleotide sequence ID" value="NZ_JZEX01000006.1"/>
</dbReference>
<dbReference type="InterPro" id="IPR011527">
    <property type="entry name" value="ABC1_TM_dom"/>
</dbReference>
<evidence type="ECO:0000256" key="7">
    <source>
        <dbReference type="ARBA" id="ARBA00023136"/>
    </source>
</evidence>
<keyword evidence="13" id="KW-1185">Reference proteome</keyword>
<dbReference type="SUPFAM" id="SSF90123">
    <property type="entry name" value="ABC transporter transmembrane region"/>
    <property type="match status" value="1"/>
</dbReference>
<dbReference type="SMART" id="SM00382">
    <property type="entry name" value="AAA"/>
    <property type="match status" value="1"/>
</dbReference>
<feature type="transmembrane region" description="Helical" evidence="9">
    <location>
        <begin position="35"/>
        <end position="60"/>
    </location>
</feature>
<dbReference type="GO" id="GO:0005524">
    <property type="term" value="F:ATP binding"/>
    <property type="evidence" value="ECO:0007669"/>
    <property type="project" value="UniProtKB-KW"/>
</dbReference>
<dbReference type="InterPro" id="IPR027417">
    <property type="entry name" value="P-loop_NTPase"/>
</dbReference>
<dbReference type="PROSITE" id="PS50893">
    <property type="entry name" value="ABC_TRANSPORTER_2"/>
    <property type="match status" value="1"/>
</dbReference>